<protein>
    <submittedName>
        <fullName evidence="1">S-adenosylmethionine decarboxylase related protein</fullName>
    </submittedName>
</protein>
<dbReference type="Gene3D" id="3.40.50.720">
    <property type="entry name" value="NAD(P)-binding Rossmann-like Domain"/>
    <property type="match status" value="1"/>
</dbReference>
<keyword evidence="2" id="KW-1185">Reference proteome</keyword>
<dbReference type="EMBL" id="JBHTKX010000001">
    <property type="protein sequence ID" value="MFD1128154.1"/>
    <property type="molecule type" value="Genomic_DNA"/>
</dbReference>
<proteinExistence type="predicted"/>
<dbReference type="Gene3D" id="3.30.360.30">
    <property type="entry name" value="homospermidine synthase like"/>
    <property type="match status" value="1"/>
</dbReference>
<gene>
    <name evidence="1" type="ORF">ACFQ3J_08220</name>
</gene>
<comment type="caution">
    <text evidence="1">The sequence shown here is derived from an EMBL/GenBank/DDBJ whole genome shotgun (WGS) entry which is preliminary data.</text>
</comment>
<sequence>MKNIKTVISILGSAGGVSRAILSILEKSYSDTNDPIHSYIHQCQIHLIDLQQKDKAYYASFMPQLLIHATLHQFDLTDLDKFQEHLDVTGTTHAIDVSWADSVDMLNCCQARGVAYINTALESPVIDELEILNGYTLLERYKQFMEGLSTISPYKAIIGSGMNPGVVQWMAIRLIQETPDIKPLACYIVEHDNTMYLDPSHIKEQTIYSTWSPECFLDEALINYPLYMKYKFPITMHAPVYELEFKVRLGAKQFYGSLMAHEEVLTLGKEFDMETGFIYRVSDYVIDTIRNNLENADDLWDWEHVVLDPADGELGGEDLVGVLLVYPDKERYMYNVLSSKEIYPIYHTNATYFQVACGIYGALCTLLKDDLPNGIYFIDELLLSTESLYGQYLTYYMENFVTGENTSTDGLLLDRMRKFRP</sequence>
<organism evidence="1 2">
    <name type="scientific">Paenibacillus provencensis</name>
    <dbReference type="NCBI Taxonomy" id="441151"/>
    <lineage>
        <taxon>Bacteria</taxon>
        <taxon>Bacillati</taxon>
        <taxon>Bacillota</taxon>
        <taxon>Bacilli</taxon>
        <taxon>Bacillales</taxon>
        <taxon>Paenibacillaceae</taxon>
        <taxon>Paenibacillus</taxon>
    </lineage>
</organism>
<dbReference type="RefSeq" id="WP_091155920.1">
    <property type="nucleotide sequence ID" value="NZ_JBHTKX010000001.1"/>
</dbReference>
<name>A0ABW3PML0_9BACL</name>
<accession>A0ABW3PML0</accession>
<reference evidence="2" key="1">
    <citation type="journal article" date="2019" name="Int. J. Syst. Evol. Microbiol.">
        <title>The Global Catalogue of Microorganisms (GCM) 10K type strain sequencing project: providing services to taxonomists for standard genome sequencing and annotation.</title>
        <authorList>
            <consortium name="The Broad Institute Genomics Platform"/>
            <consortium name="The Broad Institute Genome Sequencing Center for Infectious Disease"/>
            <person name="Wu L."/>
            <person name="Ma J."/>
        </authorList>
    </citation>
    <scope>NUCLEOTIDE SEQUENCE [LARGE SCALE GENOMIC DNA]</scope>
    <source>
        <strain evidence="2">CCUG 53519</strain>
    </source>
</reference>
<evidence type="ECO:0000313" key="2">
    <source>
        <dbReference type="Proteomes" id="UP001597169"/>
    </source>
</evidence>
<dbReference type="Proteomes" id="UP001597169">
    <property type="component" value="Unassembled WGS sequence"/>
</dbReference>
<dbReference type="InterPro" id="IPR023181">
    <property type="entry name" value="Homospermid_syn-like_C"/>
</dbReference>
<evidence type="ECO:0000313" key="1">
    <source>
        <dbReference type="EMBL" id="MFD1128154.1"/>
    </source>
</evidence>